<reference evidence="9 10" key="1">
    <citation type="submission" date="2013-04" db="EMBL/GenBank/DDBJ databases">
        <title>The Genome Sequence of Sutterella wadsworthensis HGA0223.</title>
        <authorList>
            <consortium name="The Broad Institute Genomics Platform"/>
            <person name="Earl A."/>
            <person name="Ward D."/>
            <person name="Feldgarden M."/>
            <person name="Gevers D."/>
            <person name="Schmidt T.M."/>
            <person name="Dover J."/>
            <person name="Dai D."/>
            <person name="Walker B."/>
            <person name="Young S."/>
            <person name="Zeng Q."/>
            <person name="Gargeya S."/>
            <person name="Fitzgerald M."/>
            <person name="Haas B."/>
            <person name="Abouelleil A."/>
            <person name="Allen A.W."/>
            <person name="Alvarado L."/>
            <person name="Arachchi H.M."/>
            <person name="Berlin A.M."/>
            <person name="Chapman S.B."/>
            <person name="Gainer-Dewar J."/>
            <person name="Goldberg J."/>
            <person name="Griggs A."/>
            <person name="Gujja S."/>
            <person name="Hansen M."/>
            <person name="Howarth C."/>
            <person name="Imamovic A."/>
            <person name="Ireland A."/>
            <person name="Larimer J."/>
            <person name="McCowan C."/>
            <person name="Murphy C."/>
            <person name="Pearson M."/>
            <person name="Poon T.W."/>
            <person name="Priest M."/>
            <person name="Roberts A."/>
            <person name="Saif S."/>
            <person name="Shea T."/>
            <person name="Sisk P."/>
            <person name="Sykes S."/>
            <person name="Wortman J."/>
            <person name="Nusbaum C."/>
            <person name="Birren B."/>
        </authorList>
    </citation>
    <scope>NUCLEOTIDE SEQUENCE [LARGE SCALE GENOMIC DNA]</scope>
    <source>
        <strain evidence="9 10">HGA0223</strain>
    </source>
</reference>
<dbReference type="InterPro" id="IPR050080">
    <property type="entry name" value="RNase_PH"/>
</dbReference>
<dbReference type="GO" id="GO:0000175">
    <property type="term" value="F:3'-5'-RNA exonuclease activity"/>
    <property type="evidence" value="ECO:0007669"/>
    <property type="project" value="UniProtKB-UniRule"/>
</dbReference>
<dbReference type="InterPro" id="IPR002381">
    <property type="entry name" value="RNase_PH_bac-type"/>
</dbReference>
<feature type="domain" description="Exoribonuclease phosphorolytic" evidence="7">
    <location>
        <begin position="44"/>
        <end position="173"/>
    </location>
</feature>
<keyword evidence="3 6" id="KW-0820">tRNA-binding</keyword>
<dbReference type="InterPro" id="IPR027408">
    <property type="entry name" value="PNPase/RNase_PH_dom_sf"/>
</dbReference>
<dbReference type="FunFam" id="3.30.230.70:FF:000003">
    <property type="entry name" value="Ribonuclease PH"/>
    <property type="match status" value="1"/>
</dbReference>
<evidence type="ECO:0000313" key="9">
    <source>
        <dbReference type="EMBL" id="EPE02046.1"/>
    </source>
</evidence>
<dbReference type="InterPro" id="IPR001247">
    <property type="entry name" value="ExoRNase_PH_dom1"/>
</dbReference>
<dbReference type="HAMAP" id="MF_00564">
    <property type="entry name" value="RNase_PH"/>
    <property type="match status" value="1"/>
</dbReference>
<name>S3BRM7_9BURK</name>
<dbReference type="Pfam" id="PF03725">
    <property type="entry name" value="RNase_PH_C"/>
    <property type="match status" value="1"/>
</dbReference>
<dbReference type="CDD" id="cd11362">
    <property type="entry name" value="RNase_PH_bact"/>
    <property type="match status" value="1"/>
</dbReference>
<evidence type="ECO:0000256" key="1">
    <source>
        <dbReference type="ARBA" id="ARBA00006678"/>
    </source>
</evidence>
<keyword evidence="5" id="KW-0694">RNA-binding</keyword>
<evidence type="ECO:0000256" key="2">
    <source>
        <dbReference type="ARBA" id="ARBA00022552"/>
    </source>
</evidence>
<keyword evidence="4 6" id="KW-0819">tRNA processing</keyword>
<keyword evidence="6" id="KW-0808">Transferase</keyword>
<comment type="similarity">
    <text evidence="1 6">Belongs to the RNase PH family.</text>
</comment>
<dbReference type="SUPFAM" id="SSF54211">
    <property type="entry name" value="Ribosomal protein S5 domain 2-like"/>
    <property type="match status" value="1"/>
</dbReference>
<dbReference type="InterPro" id="IPR015847">
    <property type="entry name" value="ExoRNase_PH_dom2"/>
</dbReference>
<comment type="catalytic activity">
    <reaction evidence="6">
        <text>tRNA(n+1) + phosphate = tRNA(n) + a ribonucleoside 5'-diphosphate</text>
        <dbReference type="Rhea" id="RHEA:10628"/>
        <dbReference type="Rhea" id="RHEA-COMP:17343"/>
        <dbReference type="Rhea" id="RHEA-COMP:17344"/>
        <dbReference type="ChEBI" id="CHEBI:43474"/>
        <dbReference type="ChEBI" id="CHEBI:57930"/>
        <dbReference type="ChEBI" id="CHEBI:173114"/>
        <dbReference type="EC" id="2.7.7.56"/>
    </reaction>
</comment>
<dbReference type="Gene3D" id="3.30.230.70">
    <property type="entry name" value="GHMP Kinase, N-terminal domain"/>
    <property type="match status" value="1"/>
</dbReference>
<evidence type="ECO:0000259" key="7">
    <source>
        <dbReference type="Pfam" id="PF01138"/>
    </source>
</evidence>
<dbReference type="GO" id="GO:0008033">
    <property type="term" value="P:tRNA processing"/>
    <property type="evidence" value="ECO:0007669"/>
    <property type="project" value="UniProtKB-UniRule"/>
</dbReference>
<evidence type="ECO:0000256" key="5">
    <source>
        <dbReference type="ARBA" id="ARBA00022884"/>
    </source>
</evidence>
<dbReference type="InterPro" id="IPR036345">
    <property type="entry name" value="ExoRNase_PH_dom2_sf"/>
</dbReference>
<gene>
    <name evidence="6" type="primary">rph</name>
    <name evidence="9" type="ORF">HMPREF1476_00282</name>
</gene>
<organism evidence="9 10">
    <name type="scientific">Sutterella wadsworthensis HGA0223</name>
    <dbReference type="NCBI Taxonomy" id="1203554"/>
    <lineage>
        <taxon>Bacteria</taxon>
        <taxon>Pseudomonadati</taxon>
        <taxon>Pseudomonadota</taxon>
        <taxon>Betaproteobacteria</taxon>
        <taxon>Burkholderiales</taxon>
        <taxon>Sutterellaceae</taxon>
        <taxon>Sutterella</taxon>
    </lineage>
</organism>
<dbReference type="PANTHER" id="PTHR11953:SF0">
    <property type="entry name" value="EXOSOME COMPLEX COMPONENT RRP41"/>
    <property type="match status" value="1"/>
</dbReference>
<dbReference type="NCBIfam" id="TIGR01966">
    <property type="entry name" value="RNasePH"/>
    <property type="match status" value="1"/>
</dbReference>
<keyword evidence="2 6" id="KW-0698">rRNA processing</keyword>
<dbReference type="SUPFAM" id="SSF55666">
    <property type="entry name" value="Ribonuclease PH domain 2-like"/>
    <property type="match status" value="1"/>
</dbReference>
<dbReference type="EMBL" id="ATCF01000004">
    <property type="protein sequence ID" value="EPE02046.1"/>
    <property type="molecule type" value="Genomic_DNA"/>
</dbReference>
<dbReference type="InterPro" id="IPR020568">
    <property type="entry name" value="Ribosomal_Su5_D2-typ_SF"/>
</dbReference>
<dbReference type="eggNOG" id="COG0689">
    <property type="taxonomic scope" value="Bacteria"/>
</dbReference>
<dbReference type="GO" id="GO:0031125">
    <property type="term" value="P:rRNA 3'-end processing"/>
    <property type="evidence" value="ECO:0007669"/>
    <property type="project" value="UniProtKB-ARBA"/>
</dbReference>
<feature type="binding site" evidence="6">
    <location>
        <position position="119"/>
    </location>
    <ligand>
        <name>phosphate</name>
        <dbReference type="ChEBI" id="CHEBI:43474"/>
        <note>substrate</note>
    </ligand>
</feature>
<dbReference type="STRING" id="1203554.HMPREF1476_00282"/>
<dbReference type="PATRIC" id="fig|1203554.3.peg.260"/>
<dbReference type="PROSITE" id="PS01277">
    <property type="entry name" value="RIBONUCLEASE_PH"/>
    <property type="match status" value="1"/>
</dbReference>
<dbReference type="GO" id="GO:0000049">
    <property type="term" value="F:tRNA binding"/>
    <property type="evidence" value="ECO:0007669"/>
    <property type="project" value="UniProtKB-UniRule"/>
</dbReference>
<accession>S3BRM7</accession>
<evidence type="ECO:0000259" key="8">
    <source>
        <dbReference type="Pfam" id="PF03725"/>
    </source>
</evidence>
<feature type="binding site" evidence="6">
    <location>
        <begin position="157"/>
        <end position="159"/>
    </location>
    <ligand>
        <name>phosphate</name>
        <dbReference type="ChEBI" id="CHEBI:43474"/>
        <note>substrate</note>
    </ligand>
</feature>
<comment type="subunit">
    <text evidence="6">Homohexameric ring arranged as a trimer of dimers.</text>
</comment>
<evidence type="ECO:0000256" key="4">
    <source>
        <dbReference type="ARBA" id="ARBA00022694"/>
    </source>
</evidence>
<evidence type="ECO:0000313" key="10">
    <source>
        <dbReference type="Proteomes" id="UP000014400"/>
    </source>
</evidence>
<dbReference type="Proteomes" id="UP000014400">
    <property type="component" value="Unassembled WGS sequence"/>
</dbReference>
<keyword evidence="10" id="KW-1185">Reference proteome</keyword>
<dbReference type="PANTHER" id="PTHR11953">
    <property type="entry name" value="EXOSOME COMPLEX COMPONENT"/>
    <property type="match status" value="1"/>
</dbReference>
<keyword evidence="6" id="KW-0548">Nucleotidyltransferase</keyword>
<comment type="function">
    <text evidence="6">Phosphorolytic 3'-5' exoribonuclease that plays an important role in tRNA 3'-end maturation. Removes nucleotide residues following the 3'-CCA terminus of tRNAs; can also add nucleotides to the ends of RNA molecules by using nucleoside diphosphates as substrates, but this may not be physiologically important. Probably plays a role in initiation of 16S rRNA degradation (leading to ribosome degradation) during starvation.</text>
</comment>
<dbReference type="AlphaFoldDB" id="S3BRM7"/>
<proteinExistence type="inferred from homology"/>
<dbReference type="HOGENOM" id="CLU_050858_0_0_4"/>
<dbReference type="InterPro" id="IPR018336">
    <property type="entry name" value="RNase_PH_CS"/>
</dbReference>
<dbReference type="GO" id="GO:0009022">
    <property type="term" value="F:tRNA nucleotidyltransferase activity"/>
    <property type="evidence" value="ECO:0007669"/>
    <property type="project" value="UniProtKB-UniRule"/>
</dbReference>
<evidence type="ECO:0000256" key="6">
    <source>
        <dbReference type="HAMAP-Rule" id="MF_00564"/>
    </source>
</evidence>
<dbReference type="Pfam" id="PF01138">
    <property type="entry name" value="RNase_PH"/>
    <property type="match status" value="1"/>
</dbReference>
<evidence type="ECO:0000256" key="3">
    <source>
        <dbReference type="ARBA" id="ARBA00022555"/>
    </source>
</evidence>
<feature type="domain" description="Exoribonuclease phosphorolytic" evidence="8">
    <location>
        <begin position="191"/>
        <end position="257"/>
    </location>
</feature>
<comment type="caution">
    <text evidence="9">The sequence shown here is derived from an EMBL/GenBank/DDBJ whole genome shotgun (WGS) entry which is preliminary data.</text>
</comment>
<dbReference type="GO" id="GO:0016075">
    <property type="term" value="P:rRNA catabolic process"/>
    <property type="evidence" value="ECO:0007669"/>
    <property type="project" value="UniProtKB-UniRule"/>
</dbReference>
<dbReference type="EC" id="2.7.7.56" evidence="6"/>
<sequence>MTLRKMMNIDAQISASNALMLEKMMTTPKEAFVPRPDGRAVDALRPVEITRRFTKYAEGSVLMCAGDTHVLCTASVTVGVPNFLRGKGEGWVTAEYGLLPRSTGTRTDREAARGKQTGRTQEIQRLIGRSLRAVVDRKKLGEHTIQIDCDVLQADGGTRCASITGAWIALRDAVDWMLAKGMISEDPILAQVSAVSVGMWSGEPVLDLNYAEDSASDTDMNVVMTSAGKYVEIQGTAEGDPFSEGDLAKLLALAKKGNAELAAFQRKALTEKAEAKQ</sequence>
<protein>
    <recommendedName>
        <fullName evidence="6">Ribonuclease PH</fullName>
        <shortName evidence="6">RNase PH</shortName>
        <ecNumber evidence="6">2.7.7.56</ecNumber>
    </recommendedName>
    <alternativeName>
        <fullName evidence="6">tRNA nucleotidyltransferase</fullName>
    </alternativeName>
</protein>